<dbReference type="PROSITE" id="PS50850">
    <property type="entry name" value="MFS"/>
    <property type="match status" value="1"/>
</dbReference>
<feature type="transmembrane region" description="Helical" evidence="5">
    <location>
        <begin position="54"/>
        <end position="74"/>
    </location>
</feature>
<comment type="caution">
    <text evidence="7">The sequence shown here is derived from an EMBL/GenBank/DDBJ whole genome shotgun (WGS) entry which is preliminary data.</text>
</comment>
<dbReference type="GO" id="GO:0005886">
    <property type="term" value="C:plasma membrane"/>
    <property type="evidence" value="ECO:0007669"/>
    <property type="project" value="UniProtKB-SubCell"/>
</dbReference>
<feature type="transmembrane region" description="Helical" evidence="5">
    <location>
        <begin position="143"/>
        <end position="165"/>
    </location>
</feature>
<dbReference type="GO" id="GO:0022857">
    <property type="term" value="F:transmembrane transporter activity"/>
    <property type="evidence" value="ECO:0007669"/>
    <property type="project" value="InterPro"/>
</dbReference>
<dbReference type="RefSeq" id="WP_218881885.1">
    <property type="nucleotide sequence ID" value="NZ_BAAALL010000004.1"/>
</dbReference>
<feature type="transmembrane region" description="Helical" evidence="5">
    <location>
        <begin position="405"/>
        <end position="423"/>
    </location>
</feature>
<dbReference type="PANTHER" id="PTHR23501">
    <property type="entry name" value="MAJOR FACILITATOR SUPERFAMILY"/>
    <property type="match status" value="1"/>
</dbReference>
<dbReference type="EMBL" id="JACCFY010000001">
    <property type="protein sequence ID" value="NYJ77575.1"/>
    <property type="molecule type" value="Genomic_DNA"/>
</dbReference>
<evidence type="ECO:0000256" key="3">
    <source>
        <dbReference type="ARBA" id="ARBA00022989"/>
    </source>
</evidence>
<gene>
    <name evidence="7" type="ORF">HNR09_000986</name>
</gene>
<feature type="transmembrane region" description="Helical" evidence="5">
    <location>
        <begin position="356"/>
        <end position="376"/>
    </location>
</feature>
<comment type="subcellular location">
    <subcellularLocation>
        <location evidence="1">Cell membrane</location>
        <topology evidence="1">Multi-pass membrane protein</topology>
    </subcellularLocation>
</comment>
<evidence type="ECO:0000256" key="1">
    <source>
        <dbReference type="ARBA" id="ARBA00004651"/>
    </source>
</evidence>
<keyword evidence="8" id="KW-1185">Reference proteome</keyword>
<dbReference type="InterPro" id="IPR011701">
    <property type="entry name" value="MFS"/>
</dbReference>
<organism evidence="7 8">
    <name type="scientific">Nesterenkonia xinjiangensis</name>
    <dbReference type="NCBI Taxonomy" id="225327"/>
    <lineage>
        <taxon>Bacteria</taxon>
        <taxon>Bacillati</taxon>
        <taxon>Actinomycetota</taxon>
        <taxon>Actinomycetes</taxon>
        <taxon>Micrococcales</taxon>
        <taxon>Micrococcaceae</taxon>
        <taxon>Nesterenkonia</taxon>
    </lineage>
</organism>
<dbReference type="Gene3D" id="1.20.1250.20">
    <property type="entry name" value="MFS general substrate transporter like domains"/>
    <property type="match status" value="2"/>
</dbReference>
<evidence type="ECO:0000256" key="4">
    <source>
        <dbReference type="ARBA" id="ARBA00023136"/>
    </source>
</evidence>
<evidence type="ECO:0000259" key="6">
    <source>
        <dbReference type="PROSITE" id="PS50850"/>
    </source>
</evidence>
<evidence type="ECO:0000313" key="8">
    <source>
        <dbReference type="Proteomes" id="UP000535437"/>
    </source>
</evidence>
<dbReference type="Pfam" id="PF07690">
    <property type="entry name" value="MFS_1"/>
    <property type="match status" value="1"/>
</dbReference>
<reference evidence="7 8" key="1">
    <citation type="submission" date="2020-07" db="EMBL/GenBank/DDBJ databases">
        <title>Sequencing the genomes of 1000 actinobacteria strains.</title>
        <authorList>
            <person name="Klenk H.-P."/>
        </authorList>
    </citation>
    <scope>NUCLEOTIDE SEQUENCE [LARGE SCALE GENOMIC DNA]</scope>
    <source>
        <strain evidence="7 8">DSM 15475</strain>
    </source>
</reference>
<feature type="transmembrane region" description="Helical" evidence="5">
    <location>
        <begin position="171"/>
        <end position="190"/>
    </location>
</feature>
<feature type="transmembrane region" description="Helical" evidence="5">
    <location>
        <begin position="269"/>
        <end position="289"/>
    </location>
</feature>
<feature type="domain" description="Major facilitator superfamily (MFS) profile" evidence="6">
    <location>
        <begin position="20"/>
        <end position="451"/>
    </location>
</feature>
<feature type="transmembrane region" description="Helical" evidence="5">
    <location>
        <begin position="333"/>
        <end position="350"/>
    </location>
</feature>
<keyword evidence="4 5" id="KW-0472">Membrane</keyword>
<dbReference type="AlphaFoldDB" id="A0A7Z0GKD7"/>
<dbReference type="PANTHER" id="PTHR23501:SF154">
    <property type="entry name" value="MULTIDRUG-EFFLUX TRANSPORTER RV1634-RELATED"/>
    <property type="match status" value="1"/>
</dbReference>
<evidence type="ECO:0000313" key="7">
    <source>
        <dbReference type="EMBL" id="NYJ77575.1"/>
    </source>
</evidence>
<proteinExistence type="predicted"/>
<sequence length="455" mass="47097">MNSGPSPIHGRLWTSTTWPFIASVLALMTFIAFESFAITTVLPVAMAELGGPQWYALAYSSTITAALVGMIIGGDWCDRAGPHRPLLMGGALFLCGLALCVMAPDAGTFILGRILQGLGGGIDSVVLYVLIARHIPEAARPRMFGLLTAAWIVPSMAGPTIAGALTELTTWRTVFGLILAGATIALACLLRTTRQAPRTARVPPQAVFGRRAALSFVAASLLIVLHLGAQLDPPRSIPVVLGALVGLGVVAQKILPAGTLLLQGEPQRLIALRAVLGATVTTTDLYLTLYLQTERGHPPTIAGLVISVGALGWAGGAWLQGRFSSRHAVHRRLIAFATPLISAGPATALLHTAHVLPLWTVIAGCLAMGTGMGIVYPRLSSSTLSLTDAEQHGTYSSALQVGEGLTVGAATALTAVILASSLASSTSFTLVYAVLLTLSLGAILIAAPGRLPARG</sequence>
<keyword evidence="3 5" id="KW-1133">Transmembrane helix</keyword>
<feature type="transmembrane region" description="Helical" evidence="5">
    <location>
        <begin position="86"/>
        <end position="104"/>
    </location>
</feature>
<dbReference type="InterPro" id="IPR020846">
    <property type="entry name" value="MFS_dom"/>
</dbReference>
<feature type="transmembrane region" description="Helical" evidence="5">
    <location>
        <begin position="237"/>
        <end position="262"/>
    </location>
</feature>
<protein>
    <submittedName>
        <fullName evidence="7">MFS family permease</fullName>
    </submittedName>
</protein>
<feature type="transmembrane region" description="Helical" evidence="5">
    <location>
        <begin position="429"/>
        <end position="447"/>
    </location>
</feature>
<accession>A0A7Z0GKD7</accession>
<evidence type="ECO:0000256" key="5">
    <source>
        <dbReference type="SAM" id="Phobius"/>
    </source>
</evidence>
<feature type="transmembrane region" description="Helical" evidence="5">
    <location>
        <begin position="301"/>
        <end position="321"/>
    </location>
</feature>
<keyword evidence="2 5" id="KW-0812">Transmembrane</keyword>
<evidence type="ECO:0000256" key="2">
    <source>
        <dbReference type="ARBA" id="ARBA00022692"/>
    </source>
</evidence>
<feature type="transmembrane region" description="Helical" evidence="5">
    <location>
        <begin position="211"/>
        <end position="231"/>
    </location>
</feature>
<dbReference type="SUPFAM" id="SSF103473">
    <property type="entry name" value="MFS general substrate transporter"/>
    <property type="match status" value="1"/>
</dbReference>
<feature type="transmembrane region" description="Helical" evidence="5">
    <location>
        <begin position="110"/>
        <end position="131"/>
    </location>
</feature>
<feature type="transmembrane region" description="Helical" evidence="5">
    <location>
        <begin position="20"/>
        <end position="42"/>
    </location>
</feature>
<dbReference type="InterPro" id="IPR036259">
    <property type="entry name" value="MFS_trans_sf"/>
</dbReference>
<dbReference type="Proteomes" id="UP000535437">
    <property type="component" value="Unassembled WGS sequence"/>
</dbReference>
<name>A0A7Z0GKD7_9MICC</name>